<sequence length="66" mass="7211">MEAAMHKSFFKFPSRAIPFLWVALFVTNKAVGQDLCPPLFLNAQPLNGAVGLSWDEPDSLGGFGEE</sequence>
<feature type="non-terminal residue" evidence="1">
    <location>
        <position position="66"/>
    </location>
</feature>
<name>A0A381ZDE9_9ZZZZ</name>
<proteinExistence type="predicted"/>
<dbReference type="EMBL" id="UINC01020905">
    <property type="protein sequence ID" value="SVA87325.1"/>
    <property type="molecule type" value="Genomic_DNA"/>
</dbReference>
<reference evidence="1" key="1">
    <citation type="submission" date="2018-05" db="EMBL/GenBank/DDBJ databases">
        <authorList>
            <person name="Lanie J.A."/>
            <person name="Ng W.-L."/>
            <person name="Kazmierczak K.M."/>
            <person name="Andrzejewski T.M."/>
            <person name="Davidsen T.M."/>
            <person name="Wayne K.J."/>
            <person name="Tettelin H."/>
            <person name="Glass J.I."/>
            <person name="Rusch D."/>
            <person name="Podicherti R."/>
            <person name="Tsui H.-C.T."/>
            <person name="Winkler M.E."/>
        </authorList>
    </citation>
    <scope>NUCLEOTIDE SEQUENCE</scope>
</reference>
<dbReference type="AlphaFoldDB" id="A0A381ZDE9"/>
<protein>
    <submittedName>
        <fullName evidence="1">Uncharacterized protein</fullName>
    </submittedName>
</protein>
<organism evidence="1">
    <name type="scientific">marine metagenome</name>
    <dbReference type="NCBI Taxonomy" id="408172"/>
    <lineage>
        <taxon>unclassified sequences</taxon>
        <taxon>metagenomes</taxon>
        <taxon>ecological metagenomes</taxon>
    </lineage>
</organism>
<gene>
    <name evidence="1" type="ORF">METZ01_LOCUS140179</name>
</gene>
<accession>A0A381ZDE9</accession>
<evidence type="ECO:0000313" key="1">
    <source>
        <dbReference type="EMBL" id="SVA87325.1"/>
    </source>
</evidence>